<dbReference type="Proteomes" id="UP000248014">
    <property type="component" value="Unassembled WGS sequence"/>
</dbReference>
<evidence type="ECO:0000313" key="3">
    <source>
        <dbReference type="Proteomes" id="UP000248014"/>
    </source>
</evidence>
<evidence type="ECO:0000256" key="1">
    <source>
        <dbReference type="SAM" id="SignalP"/>
    </source>
</evidence>
<organism evidence="2 3">
    <name type="scientific">Blastomonas natatoria</name>
    <dbReference type="NCBI Taxonomy" id="34015"/>
    <lineage>
        <taxon>Bacteria</taxon>
        <taxon>Pseudomonadati</taxon>
        <taxon>Pseudomonadota</taxon>
        <taxon>Alphaproteobacteria</taxon>
        <taxon>Sphingomonadales</taxon>
        <taxon>Sphingomonadaceae</taxon>
        <taxon>Blastomonas</taxon>
    </lineage>
</organism>
<feature type="chain" id="PRO_5015901685" evidence="1">
    <location>
        <begin position="26"/>
        <end position="126"/>
    </location>
</feature>
<protein>
    <submittedName>
        <fullName evidence="2">Uncharacterized protein</fullName>
    </submittedName>
</protein>
<dbReference type="AlphaFoldDB" id="A0A2V3VN30"/>
<sequence length="126" mass="13518">MARRISSSFAMLLAALVSLSTASAAAPERKPDLADLVAGIYRGDIISDARGSSQSGVTITVTRIARDRVLIACDCARIPKVEIPIERAMDAILASSGPHVFLIENQRDPRRLSLTIDEASLSVEKQ</sequence>
<proteinExistence type="predicted"/>
<dbReference type="RefSeq" id="WP_146215282.1">
    <property type="nucleotide sequence ID" value="NZ_QJJM01000003.1"/>
</dbReference>
<feature type="signal peptide" evidence="1">
    <location>
        <begin position="1"/>
        <end position="25"/>
    </location>
</feature>
<gene>
    <name evidence="2" type="ORF">C7451_103105</name>
</gene>
<reference evidence="2 3" key="1">
    <citation type="submission" date="2018-05" db="EMBL/GenBank/DDBJ databases">
        <title>Genomic Encyclopedia of Type Strains, Phase IV (KMG-IV): sequencing the most valuable type-strain genomes for metagenomic binning, comparative biology and taxonomic classification.</title>
        <authorList>
            <person name="Goeker M."/>
        </authorList>
    </citation>
    <scope>NUCLEOTIDE SEQUENCE [LARGE SCALE GENOMIC DNA]</scope>
    <source>
        <strain evidence="2 3">DSM 3183</strain>
    </source>
</reference>
<comment type="caution">
    <text evidence="2">The sequence shown here is derived from an EMBL/GenBank/DDBJ whole genome shotgun (WGS) entry which is preliminary data.</text>
</comment>
<dbReference type="OrthoDB" id="7576792at2"/>
<evidence type="ECO:0000313" key="2">
    <source>
        <dbReference type="EMBL" id="PXW77999.1"/>
    </source>
</evidence>
<keyword evidence="3" id="KW-1185">Reference proteome</keyword>
<keyword evidence="1" id="KW-0732">Signal</keyword>
<name>A0A2V3VN30_9SPHN</name>
<dbReference type="EMBL" id="QJJM01000003">
    <property type="protein sequence ID" value="PXW77999.1"/>
    <property type="molecule type" value="Genomic_DNA"/>
</dbReference>
<accession>A0A2V3VN30</accession>